<reference evidence="1" key="3">
    <citation type="submission" date="2021-10" db="EMBL/GenBank/DDBJ databases">
        <title>Collection of gut derived symbiotic bacterial strains cultured from healthy donors.</title>
        <authorList>
            <person name="Lin H."/>
            <person name="Littmann E."/>
            <person name="Kohout C."/>
            <person name="Pamer E.G."/>
        </authorList>
    </citation>
    <scope>NUCLEOTIDE SEQUENCE</scope>
    <source>
        <strain evidence="1">DFI.4.48</strain>
    </source>
</reference>
<dbReference type="GO" id="GO:0030246">
    <property type="term" value="F:carbohydrate binding"/>
    <property type="evidence" value="ECO:0007669"/>
    <property type="project" value="InterPro"/>
</dbReference>
<keyword evidence="3" id="KW-1185">Reference proteome</keyword>
<dbReference type="RefSeq" id="WP_106987232.1">
    <property type="nucleotide sequence ID" value="NZ_JAJCFI010000042.1"/>
</dbReference>
<protein>
    <submittedName>
        <fullName evidence="1">Aldose 1-epimerase family protein</fullName>
    </submittedName>
    <submittedName>
        <fullName evidence="2">Aldose epimerase</fullName>
    </submittedName>
</protein>
<dbReference type="SUPFAM" id="SSF74650">
    <property type="entry name" value="Galactose mutarotase-like"/>
    <property type="match status" value="1"/>
</dbReference>
<dbReference type="InterPro" id="IPR014718">
    <property type="entry name" value="GH-type_carb-bd"/>
</dbReference>
<dbReference type="PANTHER" id="PTHR11122">
    <property type="entry name" value="APOSPORY-ASSOCIATED PROTEIN C-RELATED"/>
    <property type="match status" value="1"/>
</dbReference>
<dbReference type="Proteomes" id="UP000241201">
    <property type="component" value="Unassembled WGS sequence"/>
</dbReference>
<gene>
    <name evidence="2" type="ORF">C7U55_02680</name>
    <name evidence="1" type="ORF">LJD69_01865</name>
</gene>
<proteinExistence type="predicted"/>
<dbReference type="InterPro" id="IPR011013">
    <property type="entry name" value="Gal_mutarotase_sf_dom"/>
</dbReference>
<dbReference type="Pfam" id="PF01263">
    <property type="entry name" value="Aldose_epim"/>
    <property type="match status" value="1"/>
</dbReference>
<dbReference type="Gene3D" id="2.70.98.10">
    <property type="match status" value="1"/>
</dbReference>
<accession>A0A2T3G2E0</accession>
<evidence type="ECO:0000313" key="3">
    <source>
        <dbReference type="Proteomes" id="UP000241201"/>
    </source>
</evidence>
<dbReference type="GO" id="GO:0016853">
    <property type="term" value="F:isomerase activity"/>
    <property type="evidence" value="ECO:0007669"/>
    <property type="project" value="InterPro"/>
</dbReference>
<evidence type="ECO:0000313" key="1">
    <source>
        <dbReference type="EMBL" id="MCB8609340.1"/>
    </source>
</evidence>
<sequence length="292" mass="33884">MVELSNQYLTVNLHPKGAEIISIVGNQDHINYMWKRDACQWANSAPILFPIVGAIKNDTCRIDGKEYHMTQHGFARHNEFEIKNQSQTEVTFTLVSNDEIIKQYPFLFELNVTYKLVENTLTCFINVKNKDHQTIYFQVGGHPAFACPFMENESSNDYYVEFAEYETRNQKVIDVAKRGMSHVQLPFFDHEKRFFVRQQLFNNDAIVIKDFKSENISIKSLNHQKSIVFHMQGFDHVGLWTAKHVGGLLAIEPWIGHADYVDFDGEFKEKESCVALDTDKEFNVQFAVEINQ</sequence>
<name>A0A2T3G2E0_9FIRM</name>
<dbReference type="EMBL" id="PYLP01000002">
    <property type="protein sequence ID" value="PST41706.1"/>
    <property type="molecule type" value="Genomic_DNA"/>
</dbReference>
<evidence type="ECO:0000313" key="2">
    <source>
        <dbReference type="EMBL" id="PST41706.1"/>
    </source>
</evidence>
<dbReference type="GO" id="GO:0005975">
    <property type="term" value="P:carbohydrate metabolic process"/>
    <property type="evidence" value="ECO:0007669"/>
    <property type="project" value="InterPro"/>
</dbReference>
<comment type="caution">
    <text evidence="2">The sequence shown here is derived from an EMBL/GenBank/DDBJ whole genome shotgun (WGS) entry which is preliminary data.</text>
</comment>
<dbReference type="Proteomes" id="UP001198439">
    <property type="component" value="Unassembled WGS sequence"/>
</dbReference>
<dbReference type="InterPro" id="IPR037481">
    <property type="entry name" value="LacX"/>
</dbReference>
<dbReference type="InterPro" id="IPR008183">
    <property type="entry name" value="Aldose_1/G6P_1-epimerase"/>
</dbReference>
<dbReference type="GeneID" id="77470010"/>
<dbReference type="PANTHER" id="PTHR11122:SF13">
    <property type="entry name" value="GLUCOSE-6-PHOSPHATE 1-EPIMERASE"/>
    <property type="match status" value="1"/>
</dbReference>
<reference evidence="2" key="2">
    <citation type="journal article" date="2019" name="Int. J. Syst. Evol. Microbiol.">
        <title>Faecalibacillus intestinalis gen. nov., sp. nov. and Faecalibacillus faecis sp. nov., isolated from human faeces.</title>
        <authorList>
            <person name="Seo B."/>
            <person name="Jeon K."/>
            <person name="Baek I."/>
            <person name="Lee Y.M."/>
            <person name="Baek K."/>
            <person name="Ko G."/>
        </authorList>
    </citation>
    <scope>NUCLEOTIDE SEQUENCE</scope>
    <source>
        <strain evidence="2">SNUG30370</strain>
    </source>
</reference>
<dbReference type="EMBL" id="JAJDKZ010000003">
    <property type="protein sequence ID" value="MCB8609340.1"/>
    <property type="molecule type" value="Genomic_DNA"/>
</dbReference>
<organism evidence="2 3">
    <name type="scientific">Faecalibacillus faecis</name>
    <dbReference type="NCBI Taxonomy" id="1982628"/>
    <lineage>
        <taxon>Bacteria</taxon>
        <taxon>Bacillati</taxon>
        <taxon>Bacillota</taxon>
        <taxon>Erysipelotrichia</taxon>
        <taxon>Erysipelotrichales</taxon>
        <taxon>Coprobacillaceae</taxon>
        <taxon>Faecalibacillus</taxon>
    </lineage>
</organism>
<reference evidence="3" key="1">
    <citation type="submission" date="2018-03" db="EMBL/GenBank/DDBJ databases">
        <title>Lachnoclostridium SNUG30370 gen.nov., sp.nov., isolated from human faeces.</title>
        <authorList>
            <person name="Seo B."/>
            <person name="Jeon K."/>
            <person name="Ko G."/>
        </authorList>
    </citation>
    <scope>NUCLEOTIDE SEQUENCE [LARGE SCALE GENOMIC DNA]</scope>
    <source>
        <strain evidence="3">SNUG30370</strain>
    </source>
</reference>
<dbReference type="AlphaFoldDB" id="A0A2T3G2E0"/>
<dbReference type="CDD" id="cd09024">
    <property type="entry name" value="Aldose_epim_lacX"/>
    <property type="match status" value="1"/>
</dbReference>